<feature type="compositionally biased region" description="Polar residues" evidence="1">
    <location>
        <begin position="229"/>
        <end position="243"/>
    </location>
</feature>
<gene>
    <name evidence="2" type="ORF">B0J15DRAFT_457819</name>
</gene>
<keyword evidence="3" id="KW-1185">Reference proteome</keyword>
<proteinExistence type="predicted"/>
<evidence type="ECO:0000256" key="1">
    <source>
        <dbReference type="SAM" id="MobiDB-lite"/>
    </source>
</evidence>
<feature type="compositionally biased region" description="Basic residues" evidence="1">
    <location>
        <begin position="186"/>
        <end position="198"/>
    </location>
</feature>
<feature type="compositionally biased region" description="Polar residues" evidence="1">
    <location>
        <begin position="408"/>
        <end position="417"/>
    </location>
</feature>
<organism evidence="2 3">
    <name type="scientific">Fusarium solani</name>
    <name type="common">Filamentous fungus</name>
    <dbReference type="NCBI Taxonomy" id="169388"/>
    <lineage>
        <taxon>Eukaryota</taxon>
        <taxon>Fungi</taxon>
        <taxon>Dikarya</taxon>
        <taxon>Ascomycota</taxon>
        <taxon>Pezizomycotina</taxon>
        <taxon>Sordariomycetes</taxon>
        <taxon>Hypocreomycetidae</taxon>
        <taxon>Hypocreales</taxon>
        <taxon>Nectriaceae</taxon>
        <taxon>Fusarium</taxon>
        <taxon>Fusarium solani species complex</taxon>
    </lineage>
</organism>
<feature type="compositionally biased region" description="Acidic residues" evidence="1">
    <location>
        <begin position="284"/>
        <end position="294"/>
    </location>
</feature>
<evidence type="ECO:0000313" key="3">
    <source>
        <dbReference type="Proteomes" id="UP000736672"/>
    </source>
</evidence>
<evidence type="ECO:0000313" key="2">
    <source>
        <dbReference type="EMBL" id="KAH7275665.1"/>
    </source>
</evidence>
<feature type="region of interest" description="Disordered" evidence="1">
    <location>
        <begin position="162"/>
        <end position="296"/>
    </location>
</feature>
<name>A0A9P9RF27_FUSSL</name>
<protein>
    <submittedName>
        <fullName evidence="2">Uncharacterized protein</fullName>
    </submittedName>
</protein>
<reference evidence="2" key="1">
    <citation type="journal article" date="2021" name="Nat. Commun.">
        <title>Genetic determinants of endophytism in the Arabidopsis root mycobiome.</title>
        <authorList>
            <person name="Mesny F."/>
            <person name="Miyauchi S."/>
            <person name="Thiergart T."/>
            <person name="Pickel B."/>
            <person name="Atanasova L."/>
            <person name="Karlsson M."/>
            <person name="Huettel B."/>
            <person name="Barry K.W."/>
            <person name="Haridas S."/>
            <person name="Chen C."/>
            <person name="Bauer D."/>
            <person name="Andreopoulos W."/>
            <person name="Pangilinan J."/>
            <person name="LaButti K."/>
            <person name="Riley R."/>
            <person name="Lipzen A."/>
            <person name="Clum A."/>
            <person name="Drula E."/>
            <person name="Henrissat B."/>
            <person name="Kohler A."/>
            <person name="Grigoriev I.V."/>
            <person name="Martin F.M."/>
            <person name="Hacquard S."/>
        </authorList>
    </citation>
    <scope>NUCLEOTIDE SEQUENCE</scope>
    <source>
        <strain evidence="2">FSSC 5 MPI-SDFR-AT-0091</strain>
    </source>
</reference>
<comment type="caution">
    <text evidence="2">The sequence shown here is derived from an EMBL/GenBank/DDBJ whole genome shotgun (WGS) entry which is preliminary data.</text>
</comment>
<sequence>MTPTSSPLLAVLEQWLGIVALKQIVISLMGTYLSEAGAMPVCINFFGEARHAWEGARSPHPVQRTSTVTITLGRILLLASLGHCHSHQKITTATNTDMFNTLPLPAHSGGNDSSPIGRWQAPKYTRRPIYGARWRPTSDSGPSCFSVRTVPGALRLFLLPPQSSSPGGGKHDLGGGCGGNDGPLSKRQRQRMRRRAAHLLRQAAAGGGGQNTAPPLEIRRTKPLPPARRTQSLPMATRRTQSLPPEYAEPSHSHRQYAERSPANNLYPKSHTSVVPSDRPAESDSWDPDEEQDTYGETIRFNPSTSVWEHMVPLYFVRSQYPFYATPPFMNVELDVTTLVDNLVSRWLHEGQNLDLVAGQLSNLLGEGGPFLINAEIVAFPTVFDKHKVPSGTQKSWAPARAPGARTSRGSPSWSRDTPTLAILRRVSTEPPITN</sequence>
<dbReference type="Proteomes" id="UP000736672">
    <property type="component" value="Unassembled WGS sequence"/>
</dbReference>
<dbReference type="AlphaFoldDB" id="A0A9P9RF27"/>
<feature type="compositionally biased region" description="Basic and acidic residues" evidence="1">
    <location>
        <begin position="249"/>
        <end position="258"/>
    </location>
</feature>
<accession>A0A9P9RF27</accession>
<feature type="region of interest" description="Disordered" evidence="1">
    <location>
        <begin position="391"/>
        <end position="417"/>
    </location>
</feature>
<dbReference type="EMBL" id="JAGTJS010000001">
    <property type="protein sequence ID" value="KAH7275665.1"/>
    <property type="molecule type" value="Genomic_DNA"/>
</dbReference>